<comment type="cofactor">
    <cofactor evidence="1">
        <name>Mg(2+)</name>
        <dbReference type="ChEBI" id="CHEBI:18420"/>
    </cofactor>
</comment>
<proteinExistence type="predicted"/>
<dbReference type="Pfam" id="PF00990">
    <property type="entry name" value="GGDEF"/>
    <property type="match status" value="1"/>
</dbReference>
<dbReference type="InterPro" id="IPR029787">
    <property type="entry name" value="Nucleotide_cyclase"/>
</dbReference>
<evidence type="ECO:0000256" key="4">
    <source>
        <dbReference type="ARBA" id="ARBA00034247"/>
    </source>
</evidence>
<dbReference type="PANTHER" id="PTHR45138">
    <property type="entry name" value="REGULATORY COMPONENTS OF SENSORY TRANSDUCTION SYSTEM"/>
    <property type="match status" value="1"/>
</dbReference>
<dbReference type="RefSeq" id="WP_105594119.1">
    <property type="nucleotide sequence ID" value="NZ_PDET01000013.1"/>
</dbReference>
<feature type="transmembrane region" description="Helical" evidence="5">
    <location>
        <begin position="48"/>
        <end position="66"/>
    </location>
</feature>
<dbReference type="GO" id="GO:0052621">
    <property type="term" value="F:diguanylate cyclase activity"/>
    <property type="evidence" value="ECO:0007669"/>
    <property type="project" value="UniProtKB-EC"/>
</dbReference>
<dbReference type="InterPro" id="IPR000160">
    <property type="entry name" value="GGDEF_dom"/>
</dbReference>
<dbReference type="EC" id="2.7.7.65" evidence="3"/>
<feature type="domain" description="GGDEF" evidence="6">
    <location>
        <begin position="221"/>
        <end position="352"/>
    </location>
</feature>
<feature type="transmembrane region" description="Helical" evidence="5">
    <location>
        <begin position="124"/>
        <end position="142"/>
    </location>
</feature>
<dbReference type="InterPro" id="IPR043128">
    <property type="entry name" value="Rev_trsase/Diguanyl_cyclase"/>
</dbReference>
<protein>
    <recommendedName>
        <fullName evidence="3">diguanylate cyclase</fullName>
        <ecNumber evidence="3">2.7.7.65</ecNumber>
    </recommendedName>
</protein>
<dbReference type="Pfam" id="PF05230">
    <property type="entry name" value="MASE2"/>
    <property type="match status" value="1"/>
</dbReference>
<dbReference type="EMBL" id="PDET01000013">
    <property type="protein sequence ID" value="PRD14185.1"/>
    <property type="molecule type" value="Genomic_DNA"/>
</dbReference>
<name>A0A2S9I8T1_9GAMM</name>
<evidence type="ECO:0000256" key="5">
    <source>
        <dbReference type="SAM" id="Phobius"/>
    </source>
</evidence>
<dbReference type="FunFam" id="3.30.70.270:FF:000001">
    <property type="entry name" value="Diguanylate cyclase domain protein"/>
    <property type="match status" value="1"/>
</dbReference>
<feature type="transmembrane region" description="Helical" evidence="5">
    <location>
        <begin position="87"/>
        <end position="112"/>
    </location>
</feature>
<feature type="transmembrane region" description="Helical" evidence="5">
    <location>
        <begin position="23"/>
        <end position="42"/>
    </location>
</feature>
<dbReference type="InterPro" id="IPR050469">
    <property type="entry name" value="Diguanylate_Cyclase"/>
</dbReference>
<keyword evidence="5" id="KW-1133">Transmembrane helix</keyword>
<keyword evidence="5" id="KW-0472">Membrane</keyword>
<reference evidence="7 8" key="1">
    <citation type="submission" date="2017-10" db="EMBL/GenBank/DDBJ databases">
        <title>Draft genome of two endophytic bacteria isolated from 'guarana' Paullinia cupana (Mart.) Ducke.</title>
        <authorList>
            <person name="Siqueira K.A."/>
            <person name="Liotti R.G."/>
            <person name="Mendes T.A."/>
            <person name="Soares M.A."/>
        </authorList>
    </citation>
    <scope>NUCLEOTIDE SEQUENCE [LARGE SCALE GENOMIC DNA]</scope>
    <source>
        <strain evidence="7 8">342</strain>
    </source>
</reference>
<dbReference type="PROSITE" id="PS50887">
    <property type="entry name" value="GGDEF"/>
    <property type="match status" value="1"/>
</dbReference>
<comment type="caution">
    <text evidence="7">The sequence shown here is derived from an EMBL/GenBank/DDBJ whole genome shotgun (WGS) entry which is preliminary data.</text>
</comment>
<dbReference type="SUPFAM" id="SSF55073">
    <property type="entry name" value="Nucleotide cyclase"/>
    <property type="match status" value="1"/>
</dbReference>
<evidence type="ECO:0000313" key="8">
    <source>
        <dbReference type="Proteomes" id="UP000239181"/>
    </source>
</evidence>
<feature type="transmembrane region" description="Helical" evidence="5">
    <location>
        <begin position="154"/>
        <end position="174"/>
    </location>
</feature>
<comment type="pathway">
    <text evidence="2">Purine metabolism; 3',5'-cyclic di-GMP biosynthesis.</text>
</comment>
<comment type="catalytic activity">
    <reaction evidence="4">
        <text>2 GTP = 3',3'-c-di-GMP + 2 diphosphate</text>
        <dbReference type="Rhea" id="RHEA:24898"/>
        <dbReference type="ChEBI" id="CHEBI:33019"/>
        <dbReference type="ChEBI" id="CHEBI:37565"/>
        <dbReference type="ChEBI" id="CHEBI:58805"/>
        <dbReference type="EC" id="2.7.7.65"/>
    </reaction>
</comment>
<accession>A0A2S9I8T1</accession>
<organism evidence="7 8">
    <name type="scientific">Pantoea coffeiphila</name>
    <dbReference type="NCBI Taxonomy" id="1465635"/>
    <lineage>
        <taxon>Bacteria</taxon>
        <taxon>Pseudomonadati</taxon>
        <taxon>Pseudomonadota</taxon>
        <taxon>Gammaproteobacteria</taxon>
        <taxon>Enterobacterales</taxon>
        <taxon>Erwiniaceae</taxon>
        <taxon>Pantoea</taxon>
    </lineage>
</organism>
<gene>
    <name evidence="7" type="ORF">CQW29_18020</name>
</gene>
<dbReference type="OrthoDB" id="9812260at2"/>
<dbReference type="NCBIfam" id="TIGR00254">
    <property type="entry name" value="GGDEF"/>
    <property type="match status" value="1"/>
</dbReference>
<evidence type="ECO:0000256" key="3">
    <source>
        <dbReference type="ARBA" id="ARBA00012528"/>
    </source>
</evidence>
<dbReference type="PANTHER" id="PTHR45138:SF9">
    <property type="entry name" value="DIGUANYLATE CYCLASE DGCM-RELATED"/>
    <property type="match status" value="1"/>
</dbReference>
<keyword evidence="5" id="KW-0812">Transmembrane</keyword>
<sequence length="359" mass="40498">MHYNSPDHSHLKLRSTRFIRRMFAMRQLGTFLCFNPIISVLLELQKGNAFYVLLFINAFVWPWVAYRVAMSSADPTASERRNLTIDAALGGFWVAMMGISPMPSLIIMAVLASDRYAVGGWLQLQSAMRAFLLIFIPMWMLNGMPWQTSFSTRTVWLTLPLAAGYMFVLSAVSYKLTLTLRRKNRELERISLMDPSLGIPNRRLFDRRLESEYLRTRRGECRAWLLLLDVDNFKTVNDTFGHEAGDFLLAEISALLRNEAGEQDIPARFGGDELGVIVHDADEVGILALAETLQQKITRLRLPASADFHCSISIGIAAASDAESLQQWLSRADLALYSVKRAGRNGVQLWRPAPENPTA</sequence>
<dbReference type="SMART" id="SM00267">
    <property type="entry name" value="GGDEF"/>
    <property type="match status" value="1"/>
</dbReference>
<evidence type="ECO:0000256" key="2">
    <source>
        <dbReference type="ARBA" id="ARBA00004665"/>
    </source>
</evidence>
<evidence type="ECO:0000256" key="1">
    <source>
        <dbReference type="ARBA" id="ARBA00001946"/>
    </source>
</evidence>
<dbReference type="AlphaFoldDB" id="A0A2S9I8T1"/>
<keyword evidence="8" id="KW-1185">Reference proteome</keyword>
<evidence type="ECO:0000259" key="6">
    <source>
        <dbReference type="PROSITE" id="PS50887"/>
    </source>
</evidence>
<dbReference type="Gene3D" id="3.30.70.270">
    <property type="match status" value="1"/>
</dbReference>
<evidence type="ECO:0000313" key="7">
    <source>
        <dbReference type="EMBL" id="PRD14185.1"/>
    </source>
</evidence>
<dbReference type="CDD" id="cd01949">
    <property type="entry name" value="GGDEF"/>
    <property type="match status" value="1"/>
</dbReference>
<dbReference type="InterPro" id="IPR007894">
    <property type="entry name" value="MASE2"/>
</dbReference>
<dbReference type="Proteomes" id="UP000239181">
    <property type="component" value="Unassembled WGS sequence"/>
</dbReference>